<dbReference type="PROSITE" id="PS00086">
    <property type="entry name" value="CYTOCHROME_P450"/>
    <property type="match status" value="1"/>
</dbReference>
<evidence type="ECO:0000256" key="6">
    <source>
        <dbReference type="ARBA" id="ARBA00023004"/>
    </source>
</evidence>
<keyword evidence="3 8" id="KW-0349">Heme</keyword>
<dbReference type="GO" id="GO:0020037">
    <property type="term" value="F:heme binding"/>
    <property type="evidence" value="ECO:0007669"/>
    <property type="project" value="InterPro"/>
</dbReference>
<name>A0A0G4PCT2_PENC3</name>
<dbReference type="InterPro" id="IPR001128">
    <property type="entry name" value="Cyt_P450"/>
</dbReference>
<proteinExistence type="inferred from homology"/>
<dbReference type="PRINTS" id="PR00385">
    <property type="entry name" value="P450"/>
</dbReference>
<dbReference type="PANTHER" id="PTHR24305">
    <property type="entry name" value="CYTOCHROME P450"/>
    <property type="match status" value="1"/>
</dbReference>
<evidence type="ECO:0000256" key="7">
    <source>
        <dbReference type="ARBA" id="ARBA00023033"/>
    </source>
</evidence>
<dbReference type="PRINTS" id="PR00465">
    <property type="entry name" value="EP450IV"/>
</dbReference>
<dbReference type="InterPro" id="IPR036396">
    <property type="entry name" value="Cyt_P450_sf"/>
</dbReference>
<dbReference type="GO" id="GO:0005506">
    <property type="term" value="F:iron ion binding"/>
    <property type="evidence" value="ECO:0007669"/>
    <property type="project" value="InterPro"/>
</dbReference>
<organism evidence="10 11">
    <name type="scientific">Penicillium camemberti (strain FM 013)</name>
    <dbReference type="NCBI Taxonomy" id="1429867"/>
    <lineage>
        <taxon>Eukaryota</taxon>
        <taxon>Fungi</taxon>
        <taxon>Dikarya</taxon>
        <taxon>Ascomycota</taxon>
        <taxon>Pezizomycotina</taxon>
        <taxon>Eurotiomycetes</taxon>
        <taxon>Eurotiomycetidae</taxon>
        <taxon>Eurotiales</taxon>
        <taxon>Aspergillaceae</taxon>
        <taxon>Penicillium</taxon>
    </lineage>
</organism>
<dbReference type="PANTHER" id="PTHR24305:SF157">
    <property type="entry name" value="N-ACETYLTRYPTOPHAN 6-HYDROXYLASE IVOC-RELATED"/>
    <property type="match status" value="1"/>
</dbReference>
<evidence type="ECO:0000313" key="10">
    <source>
        <dbReference type="EMBL" id="CRL24118.1"/>
    </source>
</evidence>
<dbReference type="InterPro" id="IPR017972">
    <property type="entry name" value="Cyt_P450_CS"/>
</dbReference>
<evidence type="ECO:0000256" key="5">
    <source>
        <dbReference type="ARBA" id="ARBA00023002"/>
    </source>
</evidence>
<dbReference type="STRING" id="1429867.A0A0G4PCT2"/>
<evidence type="ECO:0000313" key="11">
    <source>
        <dbReference type="Proteomes" id="UP000053732"/>
    </source>
</evidence>
<dbReference type="Pfam" id="PF00067">
    <property type="entry name" value="p450"/>
    <property type="match status" value="1"/>
</dbReference>
<sequence>METIQLWALLSFILASIAIRTLYRLYFHPLSKFPGPKLAASTHLYEFYFDVVSNGMFLWEIQKMHEKYGPIVRINPRELHINDPHYYDHIYASGGKKRNKDPHFVGLFSAPLSMITTIDHDHHRFRRGILSNFFSKKSVLNMTPLIQEKLAILMERFEQASQEGVVLDLTAAFCALTGDIVTHYTYGQSFNSLHEEDFKNNIRGGILELESTNHLNRFVPSLIPLLRYMPSWLVAYFKPATAAIMGDVTEYSQNALRENSQQDLEKSKQTMVQALSSPALPADERTLSRLQEEGMILLSGGTESPANALSVAAFYLADEISILEKLRAELQPVMCNGNFIPLAELEQLPYLTGVVNEALRLSFGLISRPPRIAPDEVLVYREYEIPAGTPVGMSSYFMNMDPIIFPNPESFIPDRWILASERGENLTRFIATFGKGSRACIGMNLGYAELYFTIAAMAHRFKFELHETTQENIRAVRDRGLPFSKDGHWRVKAKVSKLANSTGFERPSIL</sequence>
<keyword evidence="5 9" id="KW-0560">Oxidoreductase</keyword>
<dbReference type="Gene3D" id="1.10.630.10">
    <property type="entry name" value="Cytochrome P450"/>
    <property type="match status" value="1"/>
</dbReference>
<evidence type="ECO:0000256" key="1">
    <source>
        <dbReference type="ARBA" id="ARBA00001971"/>
    </source>
</evidence>
<dbReference type="GO" id="GO:0004497">
    <property type="term" value="F:monooxygenase activity"/>
    <property type="evidence" value="ECO:0007669"/>
    <property type="project" value="UniProtKB-KW"/>
</dbReference>
<reference evidence="10 11" key="1">
    <citation type="journal article" date="2014" name="Nat. Commun.">
        <title>Multiple recent horizontal transfers of a large genomic region in cheese making fungi.</title>
        <authorList>
            <person name="Cheeseman K."/>
            <person name="Ropars J."/>
            <person name="Renault P."/>
            <person name="Dupont J."/>
            <person name="Gouzy J."/>
            <person name="Branca A."/>
            <person name="Abraham A.L."/>
            <person name="Ceppi M."/>
            <person name="Conseiller E."/>
            <person name="Debuchy R."/>
            <person name="Malagnac F."/>
            <person name="Goarin A."/>
            <person name="Silar P."/>
            <person name="Lacoste S."/>
            <person name="Sallet E."/>
            <person name="Bensimon A."/>
            <person name="Giraud T."/>
            <person name="Brygoo Y."/>
        </authorList>
    </citation>
    <scope>NUCLEOTIDE SEQUENCE [LARGE SCALE GENOMIC DNA]</scope>
    <source>
        <strain evidence="11">FM 013</strain>
    </source>
</reference>
<gene>
    <name evidence="10" type="ORF">PCAMFM013_S011g000112</name>
</gene>
<feature type="binding site" description="axial binding residue" evidence="8">
    <location>
        <position position="440"/>
    </location>
    <ligand>
        <name>heme</name>
        <dbReference type="ChEBI" id="CHEBI:30413"/>
    </ligand>
    <ligandPart>
        <name>Fe</name>
        <dbReference type="ChEBI" id="CHEBI:18248"/>
    </ligandPart>
</feature>
<keyword evidence="7 9" id="KW-0503">Monooxygenase</keyword>
<keyword evidence="6 8" id="KW-0408">Iron</keyword>
<evidence type="ECO:0000256" key="9">
    <source>
        <dbReference type="RuleBase" id="RU000461"/>
    </source>
</evidence>
<comment type="similarity">
    <text evidence="2 9">Belongs to the cytochrome P450 family.</text>
</comment>
<dbReference type="SUPFAM" id="SSF48264">
    <property type="entry name" value="Cytochrome P450"/>
    <property type="match status" value="1"/>
</dbReference>
<evidence type="ECO:0000256" key="2">
    <source>
        <dbReference type="ARBA" id="ARBA00010617"/>
    </source>
</evidence>
<dbReference type="InterPro" id="IPR002403">
    <property type="entry name" value="Cyt_P450_E_grp-IV"/>
</dbReference>
<dbReference type="EMBL" id="HG793144">
    <property type="protein sequence ID" value="CRL24118.1"/>
    <property type="molecule type" value="Genomic_DNA"/>
</dbReference>
<dbReference type="GO" id="GO:0043386">
    <property type="term" value="P:mycotoxin biosynthetic process"/>
    <property type="evidence" value="ECO:0007669"/>
    <property type="project" value="UniProtKB-ARBA"/>
</dbReference>
<evidence type="ECO:0000256" key="8">
    <source>
        <dbReference type="PIRSR" id="PIRSR602403-1"/>
    </source>
</evidence>
<dbReference type="InterPro" id="IPR050121">
    <property type="entry name" value="Cytochrome_P450_monoxygenase"/>
</dbReference>
<keyword evidence="4 8" id="KW-0479">Metal-binding</keyword>
<dbReference type="GO" id="GO:0016705">
    <property type="term" value="F:oxidoreductase activity, acting on paired donors, with incorporation or reduction of molecular oxygen"/>
    <property type="evidence" value="ECO:0007669"/>
    <property type="project" value="InterPro"/>
</dbReference>
<evidence type="ECO:0000256" key="3">
    <source>
        <dbReference type="ARBA" id="ARBA00022617"/>
    </source>
</evidence>
<dbReference type="AlphaFoldDB" id="A0A0G4PCT2"/>
<dbReference type="Proteomes" id="UP000053732">
    <property type="component" value="Unassembled WGS sequence"/>
</dbReference>
<evidence type="ECO:0000256" key="4">
    <source>
        <dbReference type="ARBA" id="ARBA00022723"/>
    </source>
</evidence>
<protein>
    <submittedName>
        <fullName evidence="10">Cytochrome P450</fullName>
    </submittedName>
</protein>
<dbReference type="CDD" id="cd11062">
    <property type="entry name" value="CYP58-like"/>
    <property type="match status" value="1"/>
</dbReference>
<accession>A0A0G4PCT2</accession>
<comment type="cofactor">
    <cofactor evidence="1 8">
        <name>heme</name>
        <dbReference type="ChEBI" id="CHEBI:30413"/>
    </cofactor>
</comment>
<keyword evidence="11" id="KW-1185">Reference proteome</keyword>